<proteinExistence type="predicted"/>
<feature type="transmembrane region" description="Helical" evidence="1">
    <location>
        <begin position="135"/>
        <end position="161"/>
    </location>
</feature>
<reference evidence="2" key="1">
    <citation type="submission" date="2020-09" db="EMBL/GenBank/DDBJ databases">
        <title>A novel bacterium of genus Bacillus, isolated from South China Sea.</title>
        <authorList>
            <person name="Huang H."/>
            <person name="Mo K."/>
            <person name="Hu Y."/>
        </authorList>
    </citation>
    <scope>NUCLEOTIDE SEQUENCE</scope>
    <source>
        <strain evidence="2">IB182487</strain>
    </source>
</reference>
<evidence type="ECO:0000313" key="2">
    <source>
        <dbReference type="EMBL" id="MBD1380707.1"/>
    </source>
</evidence>
<sequence length="174" mass="18251">MNTKTLVSMSLFVAIGVALHAIIPPFPNGMKPDMMLTMMFLAILLFPSVKNVLLVGVATGFLSGITTSFPAGLIPNVIDKPVTAFIFFILLLAVKKYAQSVVTAGILTAIGTLISGVVFLTSALLIVGLPAGAGFTFLFLTVVLPATLLNTIAMVIIYPIVKSIAKRSNLVSAN</sequence>
<feature type="transmembrane region" description="Helical" evidence="1">
    <location>
        <begin position="38"/>
        <end position="61"/>
    </location>
</feature>
<accession>A0A926NAP5</accession>
<keyword evidence="1" id="KW-0812">Transmembrane</keyword>
<keyword evidence="3" id="KW-1185">Reference proteome</keyword>
<dbReference type="InterPro" id="IPR031360">
    <property type="entry name" value="TrpP"/>
</dbReference>
<dbReference type="EMBL" id="JACXAI010000011">
    <property type="protein sequence ID" value="MBD1380707.1"/>
    <property type="molecule type" value="Genomic_DNA"/>
</dbReference>
<evidence type="ECO:0000256" key="1">
    <source>
        <dbReference type="SAM" id="Phobius"/>
    </source>
</evidence>
<feature type="transmembrane region" description="Helical" evidence="1">
    <location>
        <begin position="106"/>
        <end position="129"/>
    </location>
</feature>
<name>A0A926NAP5_9BACI</name>
<evidence type="ECO:0000313" key="3">
    <source>
        <dbReference type="Proteomes" id="UP000626844"/>
    </source>
</evidence>
<dbReference type="RefSeq" id="WP_191158298.1">
    <property type="nucleotide sequence ID" value="NZ_JACXAI010000011.1"/>
</dbReference>
<gene>
    <name evidence="2" type="ORF">IC621_10745</name>
</gene>
<feature type="transmembrane region" description="Helical" evidence="1">
    <location>
        <begin position="73"/>
        <end position="94"/>
    </location>
</feature>
<feature type="transmembrane region" description="Helical" evidence="1">
    <location>
        <begin position="6"/>
        <end position="26"/>
    </location>
</feature>
<keyword evidence="1" id="KW-0472">Membrane</keyword>
<keyword evidence="1" id="KW-1133">Transmembrane helix</keyword>
<protein>
    <submittedName>
        <fullName evidence="2">Tryptophan transporter</fullName>
    </submittedName>
</protein>
<organism evidence="2 3">
    <name type="scientific">Metabacillus arenae</name>
    <dbReference type="NCBI Taxonomy" id="2771434"/>
    <lineage>
        <taxon>Bacteria</taxon>
        <taxon>Bacillati</taxon>
        <taxon>Bacillota</taxon>
        <taxon>Bacilli</taxon>
        <taxon>Bacillales</taxon>
        <taxon>Bacillaceae</taxon>
        <taxon>Metabacillus</taxon>
    </lineage>
</organism>
<comment type="caution">
    <text evidence="2">The sequence shown here is derived from an EMBL/GenBank/DDBJ whole genome shotgun (WGS) entry which is preliminary data.</text>
</comment>
<dbReference type="Pfam" id="PF17099">
    <property type="entry name" value="TrpP"/>
    <property type="match status" value="1"/>
</dbReference>
<dbReference type="AlphaFoldDB" id="A0A926NAP5"/>
<dbReference type="Proteomes" id="UP000626844">
    <property type="component" value="Unassembled WGS sequence"/>
</dbReference>
<dbReference type="Gene3D" id="1.10.1760.20">
    <property type="match status" value="1"/>
</dbReference>